<proteinExistence type="predicted"/>
<dbReference type="PANTHER" id="PTHR34413:SF2">
    <property type="entry name" value="PROPHAGE TAIL FIBER ASSEMBLY PROTEIN HOMOLOG TFAE-RELATED"/>
    <property type="match status" value="1"/>
</dbReference>
<reference evidence="1 2" key="1">
    <citation type="submission" date="2020-12" db="EMBL/GenBank/DDBJ databases">
        <title>Enhanced detection system for hospital associated transmission using whole genome sequencing surveillance.</title>
        <authorList>
            <person name="Harrison L.H."/>
            <person name="Van Tyne D."/>
            <person name="Marsh J.W."/>
            <person name="Griffith M.P."/>
            <person name="Snyder D.J."/>
            <person name="Cooper V.S."/>
            <person name="Mustapha M."/>
        </authorList>
    </citation>
    <scope>NUCLEOTIDE SEQUENCE [LARGE SCALE GENOMIC DNA]</scope>
    <source>
        <strain evidence="1 2">SER00238</strain>
    </source>
</reference>
<sequence length="142" mass="15978">MSYGYSAKTNIFYVLEDQDAYETNNNWPDDVKPVGLDDWEKYCKQPPAGKVRGPDSAGLPCWMDAPPLSHLECVLEATRKKNRLITQAGIAIAPLQDAADLEMATQEESTQLLAWRRYRVQLNRIDVDQGSAIIWPEVPNVA</sequence>
<dbReference type="Proteomes" id="UP000639004">
    <property type="component" value="Unassembled WGS sequence"/>
</dbReference>
<accession>A0ABS0TZ33</accession>
<comment type="caution">
    <text evidence="1">The sequence shown here is derived from an EMBL/GenBank/DDBJ whole genome shotgun (WGS) entry which is preliminary data.</text>
</comment>
<dbReference type="EMBL" id="JAEHSL010000054">
    <property type="protein sequence ID" value="MBI6183639.1"/>
    <property type="molecule type" value="Genomic_DNA"/>
</dbReference>
<organism evidence="1 2">
    <name type="scientific">Serratia proteamaculans</name>
    <dbReference type="NCBI Taxonomy" id="28151"/>
    <lineage>
        <taxon>Bacteria</taxon>
        <taxon>Pseudomonadati</taxon>
        <taxon>Pseudomonadota</taxon>
        <taxon>Gammaproteobacteria</taxon>
        <taxon>Enterobacterales</taxon>
        <taxon>Yersiniaceae</taxon>
        <taxon>Serratia</taxon>
    </lineage>
</organism>
<dbReference type="InterPro" id="IPR003458">
    <property type="entry name" value="Phage_T4_Gp38_tail_assem"/>
</dbReference>
<evidence type="ECO:0000313" key="2">
    <source>
        <dbReference type="Proteomes" id="UP000639004"/>
    </source>
</evidence>
<dbReference type="Pfam" id="PF02413">
    <property type="entry name" value="Caudo_TAP"/>
    <property type="match status" value="1"/>
</dbReference>
<dbReference type="InterPro" id="IPR051220">
    <property type="entry name" value="TFA_Chaperone"/>
</dbReference>
<dbReference type="PANTHER" id="PTHR34413">
    <property type="entry name" value="PROPHAGE TAIL FIBER ASSEMBLY PROTEIN HOMOLOG TFAE-RELATED-RELATED"/>
    <property type="match status" value="1"/>
</dbReference>
<keyword evidence="2" id="KW-1185">Reference proteome</keyword>
<evidence type="ECO:0000313" key="1">
    <source>
        <dbReference type="EMBL" id="MBI6183639.1"/>
    </source>
</evidence>
<name>A0ABS0TZ33_SERPR</name>
<dbReference type="RefSeq" id="WP_198642744.1">
    <property type="nucleotide sequence ID" value="NZ_JAEHSL010000054.1"/>
</dbReference>
<protein>
    <submittedName>
        <fullName evidence="1">Tail fiber assembly protein</fullName>
    </submittedName>
</protein>
<gene>
    <name evidence="1" type="ORF">JEQ07_25015</name>
</gene>